<accession>A0A1I4IJW2</accession>
<dbReference type="EMBL" id="FOTF01000027">
    <property type="protein sequence ID" value="SFL54584.1"/>
    <property type="molecule type" value="Genomic_DNA"/>
</dbReference>
<keyword evidence="2" id="KW-1185">Reference proteome</keyword>
<sequence length="29" mass="3065">MAGCRYRRGLCDGVRVNMGVEGGLKVPAV</sequence>
<proteinExistence type="predicted"/>
<evidence type="ECO:0000313" key="2">
    <source>
        <dbReference type="Proteomes" id="UP000199550"/>
    </source>
</evidence>
<dbReference type="AlphaFoldDB" id="A0A1I4IJW2"/>
<evidence type="ECO:0000313" key="1">
    <source>
        <dbReference type="EMBL" id="SFL54584.1"/>
    </source>
</evidence>
<gene>
    <name evidence="1" type="ORF">SAMN04488004_1274</name>
</gene>
<name>A0A1I4IJW2_9RHOB</name>
<reference evidence="1 2" key="1">
    <citation type="submission" date="2016-10" db="EMBL/GenBank/DDBJ databases">
        <authorList>
            <person name="de Groot N.N."/>
        </authorList>
    </citation>
    <scope>NUCLEOTIDE SEQUENCE [LARGE SCALE GENOMIC DNA]</scope>
    <source>
        <strain evidence="1 2">DSM 16199</strain>
    </source>
</reference>
<protein>
    <submittedName>
        <fullName evidence="1">Uncharacterized protein</fullName>
    </submittedName>
</protein>
<organism evidence="1 2">
    <name type="scientific">Loktanella salsilacus</name>
    <dbReference type="NCBI Taxonomy" id="195913"/>
    <lineage>
        <taxon>Bacteria</taxon>
        <taxon>Pseudomonadati</taxon>
        <taxon>Pseudomonadota</taxon>
        <taxon>Alphaproteobacteria</taxon>
        <taxon>Rhodobacterales</taxon>
        <taxon>Roseobacteraceae</taxon>
        <taxon>Loktanella</taxon>
    </lineage>
</organism>
<dbReference type="Proteomes" id="UP000199550">
    <property type="component" value="Unassembled WGS sequence"/>
</dbReference>